<keyword evidence="3" id="KW-1185">Reference proteome</keyword>
<reference evidence="2 3" key="1">
    <citation type="journal article" date="2009" name="Science">
        <title>Genome sequence, comparative analysis, and population genetics of the domestic horse.</title>
        <authorList>
            <consortium name="Broad Institute Genome Sequencing Platform"/>
            <consortium name="Broad Institute Whole Genome Assembly Team"/>
            <person name="Wade C.M."/>
            <person name="Giulotto E."/>
            <person name="Sigurdsson S."/>
            <person name="Zoli M."/>
            <person name="Gnerre S."/>
            <person name="Imsland F."/>
            <person name="Lear T.L."/>
            <person name="Adelson D.L."/>
            <person name="Bailey E."/>
            <person name="Bellone R.R."/>
            <person name="Bloecker H."/>
            <person name="Distl O."/>
            <person name="Edgar R.C."/>
            <person name="Garber M."/>
            <person name="Leeb T."/>
            <person name="Mauceli E."/>
            <person name="MacLeod J.N."/>
            <person name="Penedo M.C.T."/>
            <person name="Raison J.M."/>
            <person name="Sharpe T."/>
            <person name="Vogel J."/>
            <person name="Andersson L."/>
            <person name="Antczak D.F."/>
            <person name="Biagi T."/>
            <person name="Binns M.M."/>
            <person name="Chowdhary B.P."/>
            <person name="Coleman S.J."/>
            <person name="Della Valle G."/>
            <person name="Fryc S."/>
            <person name="Guerin G."/>
            <person name="Hasegawa T."/>
            <person name="Hill E.W."/>
            <person name="Jurka J."/>
            <person name="Kiialainen A."/>
            <person name="Lindgren G."/>
            <person name="Liu J."/>
            <person name="Magnani E."/>
            <person name="Mickelson J.R."/>
            <person name="Murray J."/>
            <person name="Nergadze S.G."/>
            <person name="Onofrio R."/>
            <person name="Pedroni S."/>
            <person name="Piras M.F."/>
            <person name="Raudsepp T."/>
            <person name="Rocchi M."/>
            <person name="Roeed K.H."/>
            <person name="Ryder O.A."/>
            <person name="Searle S."/>
            <person name="Skow L."/>
            <person name="Swinburne J.E."/>
            <person name="Syvaenen A.C."/>
            <person name="Tozaki T."/>
            <person name="Valberg S.J."/>
            <person name="Vaudin M."/>
            <person name="White J.R."/>
            <person name="Zody M.C."/>
            <person name="Lander E.S."/>
            <person name="Lindblad-Toh K."/>
        </authorList>
    </citation>
    <scope>NUCLEOTIDE SEQUENCE [LARGE SCALE GENOMIC DNA]</scope>
    <source>
        <strain evidence="2 3">Thoroughbred</strain>
    </source>
</reference>
<evidence type="ECO:0000313" key="2">
    <source>
        <dbReference type="Ensembl" id="ENSECAP00000053390.2"/>
    </source>
</evidence>
<protein>
    <submittedName>
        <fullName evidence="2">Glycine C-acetyltransferase</fullName>
    </submittedName>
</protein>
<sequence length="91" mass="9728">MWAGRVLHAALSGGPRGRRAQSALAQLRGILEEELEGIRGAGTWKSERVITSRQGPRIHVDGVSGEHPQGSRSKDSPIPSAGGRHPLSQLF</sequence>
<feature type="region of interest" description="Disordered" evidence="1">
    <location>
        <begin position="52"/>
        <end position="91"/>
    </location>
</feature>
<dbReference type="Proteomes" id="UP000002281">
    <property type="component" value="Chromosome 28"/>
</dbReference>
<gene>
    <name evidence="2" type="primary">GCAT</name>
</gene>
<evidence type="ECO:0000256" key="1">
    <source>
        <dbReference type="SAM" id="MobiDB-lite"/>
    </source>
</evidence>
<name>A0A5F5PYA9_HORSE</name>
<dbReference type="Ensembl" id="ENSECAT00000072789.2">
    <property type="protein sequence ID" value="ENSECAP00000053390.2"/>
    <property type="gene ID" value="ENSECAG00000029050.3"/>
</dbReference>
<dbReference type="GeneTree" id="ENSGT00940000155729"/>
<dbReference type="AlphaFoldDB" id="A0A5F5PYA9"/>
<reference evidence="2" key="2">
    <citation type="submission" date="2025-08" db="UniProtKB">
        <authorList>
            <consortium name="Ensembl"/>
        </authorList>
    </citation>
    <scope>IDENTIFICATION</scope>
    <source>
        <strain evidence="2">Thoroughbred</strain>
    </source>
</reference>
<reference evidence="2" key="3">
    <citation type="submission" date="2025-09" db="UniProtKB">
        <authorList>
            <consortium name="Ensembl"/>
        </authorList>
    </citation>
    <scope>IDENTIFICATION</scope>
    <source>
        <strain evidence="2">Thoroughbred</strain>
    </source>
</reference>
<evidence type="ECO:0000313" key="3">
    <source>
        <dbReference type="Proteomes" id="UP000002281"/>
    </source>
</evidence>
<organism evidence="2 3">
    <name type="scientific">Equus caballus</name>
    <name type="common">Horse</name>
    <dbReference type="NCBI Taxonomy" id="9796"/>
    <lineage>
        <taxon>Eukaryota</taxon>
        <taxon>Metazoa</taxon>
        <taxon>Chordata</taxon>
        <taxon>Craniata</taxon>
        <taxon>Vertebrata</taxon>
        <taxon>Euteleostomi</taxon>
        <taxon>Mammalia</taxon>
        <taxon>Eutheria</taxon>
        <taxon>Laurasiatheria</taxon>
        <taxon>Perissodactyla</taxon>
        <taxon>Equidae</taxon>
        <taxon>Equus</taxon>
    </lineage>
</organism>
<proteinExistence type="predicted"/>
<dbReference type="Bgee" id="ENSECAG00000029050">
    <property type="expression patterns" value="Expressed in bone marrow and 23 other cell types or tissues"/>
</dbReference>
<accession>A0A5F5PYA9</accession>